<feature type="compositionally biased region" description="Low complexity" evidence="2">
    <location>
        <begin position="311"/>
        <end position="320"/>
    </location>
</feature>
<dbReference type="PANTHER" id="PTHR18964:SF149">
    <property type="entry name" value="BIFUNCTIONAL UDP-N-ACETYLGLUCOSAMINE 2-EPIMERASE_N-ACETYLMANNOSAMINE KINASE"/>
    <property type="match status" value="1"/>
</dbReference>
<dbReference type="AlphaFoldDB" id="A0A6N7EFU7"/>
<name>A0A6N7EFU7_9MICO</name>
<dbReference type="InterPro" id="IPR000600">
    <property type="entry name" value="ROK"/>
</dbReference>
<dbReference type="Gene3D" id="3.30.420.40">
    <property type="match status" value="2"/>
</dbReference>
<dbReference type="InterPro" id="IPR043129">
    <property type="entry name" value="ATPase_NBD"/>
</dbReference>
<comment type="similarity">
    <text evidence="1">Belongs to the ROK (NagC/XylR) family.</text>
</comment>
<accession>A0A6N7EFU7</accession>
<feature type="region of interest" description="Disordered" evidence="2">
    <location>
        <begin position="298"/>
        <end position="320"/>
    </location>
</feature>
<dbReference type="PANTHER" id="PTHR18964">
    <property type="entry name" value="ROK (REPRESSOR, ORF, KINASE) FAMILY"/>
    <property type="match status" value="1"/>
</dbReference>
<dbReference type="Pfam" id="PF00480">
    <property type="entry name" value="ROK"/>
    <property type="match status" value="1"/>
</dbReference>
<evidence type="ECO:0000313" key="4">
    <source>
        <dbReference type="Proteomes" id="UP000437709"/>
    </source>
</evidence>
<dbReference type="Proteomes" id="UP000437709">
    <property type="component" value="Unassembled WGS sequence"/>
</dbReference>
<dbReference type="EMBL" id="WHPC01000001">
    <property type="protein sequence ID" value="MPV35547.1"/>
    <property type="molecule type" value="Genomic_DNA"/>
</dbReference>
<evidence type="ECO:0000256" key="2">
    <source>
        <dbReference type="SAM" id="MobiDB-lite"/>
    </source>
</evidence>
<protein>
    <submittedName>
        <fullName evidence="3">ROK family protein</fullName>
    </submittedName>
</protein>
<dbReference type="SUPFAM" id="SSF53067">
    <property type="entry name" value="Actin-like ATPase domain"/>
    <property type="match status" value="1"/>
</dbReference>
<dbReference type="CDD" id="cd23763">
    <property type="entry name" value="ASKHA_ATPase_ROK"/>
    <property type="match status" value="1"/>
</dbReference>
<gene>
    <name evidence="3" type="ORF">GB881_00540</name>
</gene>
<evidence type="ECO:0000256" key="1">
    <source>
        <dbReference type="ARBA" id="ARBA00006479"/>
    </source>
</evidence>
<keyword evidence="4" id="KW-1185">Reference proteome</keyword>
<organism evidence="3 4">
    <name type="scientific">Georgenia subflava</name>
    <dbReference type="NCBI Taxonomy" id="1622177"/>
    <lineage>
        <taxon>Bacteria</taxon>
        <taxon>Bacillati</taxon>
        <taxon>Actinomycetota</taxon>
        <taxon>Actinomycetes</taxon>
        <taxon>Micrococcales</taxon>
        <taxon>Bogoriellaceae</taxon>
        <taxon>Georgenia</taxon>
    </lineage>
</organism>
<comment type="caution">
    <text evidence="3">The sequence shown here is derived from an EMBL/GenBank/DDBJ whole genome shotgun (WGS) entry which is preliminary data.</text>
</comment>
<dbReference type="OrthoDB" id="9810372at2"/>
<dbReference type="RefSeq" id="WP_152193448.1">
    <property type="nucleotide sequence ID" value="NZ_VUKD01000001.1"/>
</dbReference>
<reference evidence="3 4" key="1">
    <citation type="submission" date="2019-10" db="EMBL/GenBank/DDBJ databases">
        <title>Georgenia wutianyii sp. nov. and Georgenia yuyongxinii sp. nov. isolated from plateau pika (Ochotona curzoniae) in the Qinghai-Tibet plateau of China.</title>
        <authorList>
            <person name="Tian Z."/>
        </authorList>
    </citation>
    <scope>NUCLEOTIDE SEQUENCE [LARGE SCALE GENOMIC DNA]</scope>
    <source>
        <strain evidence="3 4">JCM 19765</strain>
    </source>
</reference>
<evidence type="ECO:0000313" key="3">
    <source>
        <dbReference type="EMBL" id="MPV35547.1"/>
    </source>
</evidence>
<sequence length="320" mass="32285">MTGTNRVSGQCLLGIDFGGTKMAVAVADLDGRVLARRVLPTLAEQGALRALDRALDCATELTTGAGELVAAGIATPGAVDGDRIALAPNVPGWDDLRLGRSVRERLRVERVGVMNDLDAAALAELRHGQLRGADPGLVVGLGTGVAIGVTVRGAVVGGAHHAAGEIGYAPVGSGPLDGTEDILEHVFSGMALDRLGRELGLDGAPGLTASASPVAREAFSARLGALSRQLAAACLLLDPQRVVLVGGMTAAGAVVDGIRDHLRAHVPLPPEVVVSGFPNDAALYGALTLAADLVPVASSHSPADDHRAEGAPAAAPPFAE</sequence>
<proteinExistence type="inferred from homology"/>